<protein>
    <submittedName>
        <fullName evidence="2">Uncharacterized protein</fullName>
    </submittedName>
</protein>
<name>A0A0H5QZJ9_9EUKA</name>
<dbReference type="EMBL" id="HACM01006692">
    <property type="protein sequence ID" value="CRZ07134.1"/>
    <property type="molecule type" value="Transcribed_RNA"/>
</dbReference>
<sequence length="278" mass="31243">MHEDGAIVEFGMGNEQGDDENSGMNDLSNDEDINADPGAEAVDSLNESDSETSKFDDVDDIGALTPTSSVSDQSDFDDNIASDGALPFGSFITQIDDQLKQAKYTLRNQEMAHFTDNMRLGMTDPQRKTYMVKIMEILDNKIRSHQNQAMFEEAMKSHLRDMNSLVDEQGFHRVLWENFPMSWDDAKSGILSTLFNFKPLRLNSCPSGHCVFINELANLSACPSCGSTNRIPFLYMPISFVLQSFMASRAIAENIRVAFMRFRSAFTYLPRPVRSLAR</sequence>
<accession>A0A0H5QZJ9</accession>
<organism evidence="2">
    <name type="scientific">Spongospora subterranea</name>
    <dbReference type="NCBI Taxonomy" id="70186"/>
    <lineage>
        <taxon>Eukaryota</taxon>
        <taxon>Sar</taxon>
        <taxon>Rhizaria</taxon>
        <taxon>Endomyxa</taxon>
        <taxon>Phytomyxea</taxon>
        <taxon>Plasmodiophorida</taxon>
        <taxon>Plasmodiophoridae</taxon>
        <taxon>Spongospora</taxon>
    </lineage>
</organism>
<evidence type="ECO:0000256" key="1">
    <source>
        <dbReference type="SAM" id="MobiDB-lite"/>
    </source>
</evidence>
<dbReference type="EMBL" id="HACM01006705">
    <property type="protein sequence ID" value="CRZ07147.1"/>
    <property type="molecule type" value="Transcribed_RNA"/>
</dbReference>
<proteinExistence type="predicted"/>
<dbReference type="EMBL" id="HACM01006701">
    <property type="protein sequence ID" value="CRZ07143.1"/>
    <property type="molecule type" value="Transcribed_RNA"/>
</dbReference>
<reference evidence="2" key="1">
    <citation type="submission" date="2015-04" db="EMBL/GenBank/DDBJ databases">
        <title>The genome sequence of the plant pathogenic Rhizarian Plasmodiophora brassicae reveals insights in its biotrophic life cycle and the origin of chitin synthesis.</title>
        <authorList>
            <person name="Schwelm A."/>
            <person name="Fogelqvist J."/>
            <person name="Knaust A."/>
            <person name="Julke S."/>
            <person name="Lilja T."/>
            <person name="Dhandapani V."/>
            <person name="Bonilla-Rosso G."/>
            <person name="Karlsson M."/>
            <person name="Shevchenko A."/>
            <person name="Choi S.R."/>
            <person name="Kim H.G."/>
            <person name="Park J.Y."/>
            <person name="Lim Y.P."/>
            <person name="Ludwig-Muller J."/>
            <person name="Dixelius C."/>
        </authorList>
    </citation>
    <scope>NUCLEOTIDE SEQUENCE</scope>
    <source>
        <tissue evidence="2">Potato root galls</tissue>
    </source>
</reference>
<dbReference type="EMBL" id="HACM01006694">
    <property type="protein sequence ID" value="CRZ07136.1"/>
    <property type="molecule type" value="Transcribed_RNA"/>
</dbReference>
<evidence type="ECO:0000313" key="2">
    <source>
        <dbReference type="EMBL" id="CRZ07136.1"/>
    </source>
</evidence>
<dbReference type="AlphaFoldDB" id="A0A0H5QZJ9"/>
<feature type="region of interest" description="Disordered" evidence="1">
    <location>
        <begin position="1"/>
        <end position="75"/>
    </location>
</feature>